<dbReference type="HOGENOM" id="CLU_057077_0_0_6"/>
<organism evidence="1 2">
    <name type="scientific">Cardiobacterium hominis (strain ATCC 15826 / DSM 8339 / NCTC 10426 / 6573)</name>
    <dbReference type="NCBI Taxonomy" id="638300"/>
    <lineage>
        <taxon>Bacteria</taxon>
        <taxon>Pseudomonadati</taxon>
        <taxon>Pseudomonadota</taxon>
        <taxon>Gammaproteobacteria</taxon>
        <taxon>Cardiobacteriales</taxon>
        <taxon>Cardiobacteriaceae</taxon>
        <taxon>Cardiobacterium</taxon>
    </lineage>
</organism>
<sequence>MSIHADHSGIARGKFAIPTGIPAGVKSVEIIGERGSRGLAQFTGRGEITLEERRRVITVTRYDPLAQTITLLTEGRHIAAVGLWFEDIGDKPVTVQIRETATGLPTGAVLAEARITAAQIKGNGEETVVDFATPLYIEALQEIAVVILTDDNKHSLAIAEVGQYDRRAGRYVTEQGYSVGVLLSSSNASTWTPHNNADLAFRLYAAEFTATEHTIDLKTQTAHHTSDLYLMADVERPGVETDVNFTFVADERRYPLQDKQTGRLDVRTDGDLTAKVTLRGSKTRSPVVYPGALLALGDLQETATYISRAVVAGSGQAIVTLESNTPSGSALTVEIEIDGTWKSCTPENGEPLGDGWVRNEYKQAISGGDTVRCRITLSGNISARPRARALRMVTT</sequence>
<evidence type="ECO:0008006" key="3">
    <source>
        <dbReference type="Google" id="ProtNLM"/>
    </source>
</evidence>
<evidence type="ECO:0000313" key="2">
    <source>
        <dbReference type="Proteomes" id="UP000004870"/>
    </source>
</evidence>
<reference evidence="1 2" key="1">
    <citation type="submission" date="2009-08" db="EMBL/GenBank/DDBJ databases">
        <authorList>
            <person name="Qin X."/>
            <person name="Bachman B."/>
            <person name="Battles P."/>
            <person name="Bell A."/>
            <person name="Bess C."/>
            <person name="Bickham C."/>
            <person name="Chaboub L."/>
            <person name="Chen D."/>
            <person name="Coyle M."/>
            <person name="Deiros D.R."/>
            <person name="Dinh H."/>
            <person name="Forbes L."/>
            <person name="Fowler G."/>
            <person name="Francisco L."/>
            <person name="Fu Q."/>
            <person name="Gubbala S."/>
            <person name="Hale W."/>
            <person name="Han Y."/>
            <person name="Hemphill L."/>
            <person name="Highlander S.K."/>
            <person name="Hirani K."/>
            <person name="Hogues M."/>
            <person name="Jackson L."/>
            <person name="Jakkamsetti A."/>
            <person name="Javaid M."/>
            <person name="Jiang H."/>
            <person name="Korchina V."/>
            <person name="Kovar C."/>
            <person name="Lara F."/>
            <person name="Lee S."/>
            <person name="Mata R."/>
            <person name="Mathew T."/>
            <person name="Moen C."/>
            <person name="Morales K."/>
            <person name="Munidasa M."/>
            <person name="Nazareth L."/>
            <person name="Ngo R."/>
            <person name="Nguyen L."/>
            <person name="Okwuonu G."/>
            <person name="Ongeri F."/>
            <person name="Patil S."/>
            <person name="Petrosino J."/>
            <person name="Pham C."/>
            <person name="Pham P."/>
            <person name="Pu L.-L."/>
            <person name="Puazo M."/>
            <person name="Raj R."/>
            <person name="Reid J."/>
            <person name="Rouhana J."/>
            <person name="Saada N."/>
            <person name="Shang Y."/>
            <person name="Simmons D."/>
            <person name="Thornton R."/>
            <person name="Warren J."/>
            <person name="Weissenberger G."/>
            <person name="Zhang J."/>
            <person name="Zhang L."/>
            <person name="Zhou C."/>
            <person name="Zhu D."/>
            <person name="Muzny D."/>
            <person name="Worley K."/>
            <person name="Gibbs R."/>
        </authorList>
    </citation>
    <scope>NUCLEOTIDE SEQUENCE [LARGE SCALE GENOMIC DNA]</scope>
    <source>
        <strain evidence="2">ATCC 15826 / DSM 8339 / NCTC 10426 / 6573</strain>
    </source>
</reference>
<comment type="caution">
    <text evidence="1">The sequence shown here is derived from an EMBL/GenBank/DDBJ whole genome shotgun (WGS) entry which is preliminary data.</text>
</comment>
<keyword evidence="2" id="KW-1185">Reference proteome</keyword>
<dbReference type="EMBL" id="ACKY01000017">
    <property type="protein sequence ID" value="EEV89559.1"/>
    <property type="molecule type" value="Genomic_DNA"/>
</dbReference>
<dbReference type="OrthoDB" id="6301006at2"/>
<protein>
    <recommendedName>
        <fullName evidence="3">Virulence-associated protein</fullName>
    </recommendedName>
</protein>
<dbReference type="GeneID" id="84789366"/>
<name>C8N763_CARH6</name>
<dbReference type="AlphaFoldDB" id="C8N763"/>
<proteinExistence type="predicted"/>
<gene>
    <name evidence="1" type="ORF">HMPREF0198_0340</name>
</gene>
<evidence type="ECO:0000313" key="1">
    <source>
        <dbReference type="EMBL" id="EEV89559.1"/>
    </source>
</evidence>
<dbReference type="RefSeq" id="WP_004139405.1">
    <property type="nucleotide sequence ID" value="NZ_GG694025.1"/>
</dbReference>
<accession>C8N763</accession>
<dbReference type="Proteomes" id="UP000004870">
    <property type="component" value="Unassembled WGS sequence"/>
</dbReference>